<reference evidence="20 21" key="1">
    <citation type="submission" date="2018-04" db="EMBL/GenBank/DDBJ databases">
        <title>Denitrifier Microvirgula.</title>
        <authorList>
            <person name="Anderson E."/>
            <person name="Jang J."/>
            <person name="Ishii S."/>
        </authorList>
    </citation>
    <scope>NUCLEOTIDE SEQUENCE [LARGE SCALE GENOMIC DNA]</scope>
    <source>
        <strain evidence="20 21">BE2.4</strain>
    </source>
</reference>
<dbReference type="GO" id="GO:0015891">
    <property type="term" value="P:siderophore transport"/>
    <property type="evidence" value="ECO:0007669"/>
    <property type="project" value="InterPro"/>
</dbReference>
<dbReference type="PANTHER" id="PTHR32552:SF74">
    <property type="entry name" value="HYDROXAMATE SIDEROPHORE RECEPTOR FHUE"/>
    <property type="match status" value="1"/>
</dbReference>
<dbReference type="Gene3D" id="2.170.130.10">
    <property type="entry name" value="TonB-dependent receptor, plug domain"/>
    <property type="match status" value="1"/>
</dbReference>
<evidence type="ECO:0000256" key="6">
    <source>
        <dbReference type="ARBA" id="ARBA00022692"/>
    </source>
</evidence>
<evidence type="ECO:0000259" key="19">
    <source>
        <dbReference type="Pfam" id="PF07715"/>
    </source>
</evidence>
<keyword evidence="7 17" id="KW-0732">Signal</keyword>
<evidence type="ECO:0000256" key="12">
    <source>
        <dbReference type="ARBA" id="ARBA00023170"/>
    </source>
</evidence>
<evidence type="ECO:0000256" key="14">
    <source>
        <dbReference type="PROSITE-ProRule" id="PRU01360"/>
    </source>
</evidence>
<dbReference type="Gene3D" id="2.40.170.20">
    <property type="entry name" value="TonB-dependent receptor, beta-barrel domain"/>
    <property type="match status" value="1"/>
</dbReference>
<comment type="similarity">
    <text evidence="2 14 16">Belongs to the TonB-dependent receptor family.</text>
</comment>
<dbReference type="RefSeq" id="WP_051528749.1">
    <property type="nucleotide sequence ID" value="NZ_CP028519.1"/>
</dbReference>
<feature type="short sequence motif" description="TonB C-terminal box" evidence="15">
    <location>
        <begin position="716"/>
        <end position="733"/>
    </location>
</feature>
<feature type="chain" id="PRO_5015415844" evidence="17">
    <location>
        <begin position="33"/>
        <end position="733"/>
    </location>
</feature>
<evidence type="ECO:0000259" key="18">
    <source>
        <dbReference type="Pfam" id="PF00593"/>
    </source>
</evidence>
<proteinExistence type="inferred from homology"/>
<name>A0A2S0PCN2_9NEIS</name>
<keyword evidence="3 14" id="KW-0813">Transport</keyword>
<feature type="domain" description="TonB-dependent receptor plug" evidence="19">
    <location>
        <begin position="77"/>
        <end position="177"/>
    </location>
</feature>
<evidence type="ECO:0000256" key="1">
    <source>
        <dbReference type="ARBA" id="ARBA00004571"/>
    </source>
</evidence>
<dbReference type="CDD" id="cd01347">
    <property type="entry name" value="ligand_gated_channel"/>
    <property type="match status" value="1"/>
</dbReference>
<keyword evidence="6 14" id="KW-0812">Transmembrane</keyword>
<keyword evidence="5" id="KW-0410">Iron transport</keyword>
<keyword evidence="21" id="KW-1185">Reference proteome</keyword>
<keyword evidence="11 14" id="KW-0472">Membrane</keyword>
<keyword evidence="12 20" id="KW-0675">Receptor</keyword>
<dbReference type="NCBIfam" id="TIGR01783">
    <property type="entry name" value="TonB-siderophor"/>
    <property type="match status" value="1"/>
</dbReference>
<evidence type="ECO:0000256" key="2">
    <source>
        <dbReference type="ARBA" id="ARBA00009810"/>
    </source>
</evidence>
<dbReference type="InterPro" id="IPR010917">
    <property type="entry name" value="TonB_rcpt_CS"/>
</dbReference>
<evidence type="ECO:0000256" key="9">
    <source>
        <dbReference type="ARBA" id="ARBA00023065"/>
    </source>
</evidence>
<feature type="domain" description="TonB-dependent receptor-like beta-barrel" evidence="18">
    <location>
        <begin position="286"/>
        <end position="696"/>
    </location>
</feature>
<dbReference type="PROSITE" id="PS52016">
    <property type="entry name" value="TONB_DEPENDENT_REC_3"/>
    <property type="match status" value="1"/>
</dbReference>
<dbReference type="InterPro" id="IPR037066">
    <property type="entry name" value="Plug_dom_sf"/>
</dbReference>
<sequence>MPLPAPLRRPPSRHKPVALAVLTLCTALPAWADEGDDAIRLPAVTVDAAAPRHPPSAQTGSYTVPAVSVGSKIPASLKETPQSVSVITHRRIEEQNMTSLEDAMAQTTGVTVDLSGTAVVPAFYSRGFPIEYFQFDGVPLQTGGSSWTQPDLLMYDRVEMLRGAAGLFNGAGQPGGVINLVRKRPTAAPHASVALSAGSWDSWRGEIDASSALNESGTVRGRVAMSYAEQDYPVNIANSERTALYGILEADLGSRTRASVGVSYQKRDWVPPMMGLPRYKDGGDLGLGRKTFLSTPWSHWNFETTQLFADLTHDFNDDWQLKISASGERETSDLKYAYVSGAVDRVTLAGPKLAGGANAYRNSQLGIDAMLSGAFQAFGRRHEVVVGGNLYRREADADGGVLPGFGGTAVDVFNFHPGAIADPGSPRWTSKNRTDTRQSGLYGVARLKLADPLTLILGSRVSWWQSEAHNRLTGATSSDYRQNGRVTPYAGIVYDLDPTWSLYASYADIFRVQSDKLDESGGRLPPVIGANYEAGIKGAWFDGGLNASFAVFRIDETHRAVLVSPVAAGGCCYADSGKVQSQGFEAELSGQLSPGWQMAAGYTWNHSEYKSDPTAGGQNFRSFTPRHLLRVWTSYQLPGEWNRWDIGGGVSAQSAIFSEGGRPSVRVAQGGYAVWNARVGYRFDKTWSASLNVNNLFDREYYQRLGSSGFGPASFGNVYGDPRNATLTVRASF</sequence>
<evidence type="ECO:0000256" key="5">
    <source>
        <dbReference type="ARBA" id="ARBA00022496"/>
    </source>
</evidence>
<keyword evidence="13 14" id="KW-0998">Cell outer membrane</keyword>
<dbReference type="Proteomes" id="UP000244173">
    <property type="component" value="Chromosome"/>
</dbReference>
<keyword evidence="4 14" id="KW-1134">Transmembrane beta strand</keyword>
<dbReference type="Pfam" id="PF07715">
    <property type="entry name" value="Plug"/>
    <property type="match status" value="1"/>
</dbReference>
<dbReference type="FunFam" id="2.170.130.10:FF:000010">
    <property type="entry name" value="Ferripyoverdine receptor"/>
    <property type="match status" value="1"/>
</dbReference>
<keyword evidence="10 16" id="KW-0798">TonB box</keyword>
<dbReference type="EMBL" id="CP028519">
    <property type="protein sequence ID" value="AVY95105.1"/>
    <property type="molecule type" value="Genomic_DNA"/>
</dbReference>
<evidence type="ECO:0000256" key="8">
    <source>
        <dbReference type="ARBA" id="ARBA00023004"/>
    </source>
</evidence>
<evidence type="ECO:0000313" key="21">
    <source>
        <dbReference type="Proteomes" id="UP000244173"/>
    </source>
</evidence>
<dbReference type="PANTHER" id="PTHR32552">
    <property type="entry name" value="FERRICHROME IRON RECEPTOR-RELATED"/>
    <property type="match status" value="1"/>
</dbReference>
<keyword evidence="9" id="KW-0406">Ion transport</keyword>
<evidence type="ECO:0000256" key="3">
    <source>
        <dbReference type="ARBA" id="ARBA00022448"/>
    </source>
</evidence>
<dbReference type="InterPro" id="IPR036942">
    <property type="entry name" value="Beta-barrel_TonB_sf"/>
</dbReference>
<evidence type="ECO:0000256" key="7">
    <source>
        <dbReference type="ARBA" id="ARBA00022729"/>
    </source>
</evidence>
<evidence type="ECO:0000256" key="15">
    <source>
        <dbReference type="PROSITE-ProRule" id="PRU10144"/>
    </source>
</evidence>
<protein>
    <submittedName>
        <fullName evidence="20">TonB-dependent siderophore receptor</fullName>
    </submittedName>
</protein>
<dbReference type="InterPro" id="IPR039426">
    <property type="entry name" value="TonB-dep_rcpt-like"/>
</dbReference>
<dbReference type="InterPro" id="IPR000531">
    <property type="entry name" value="Beta-barrel_TonB"/>
</dbReference>
<dbReference type="InterPro" id="IPR010105">
    <property type="entry name" value="TonB_sidphr_rcpt"/>
</dbReference>
<dbReference type="Pfam" id="PF00593">
    <property type="entry name" value="TonB_dep_Rec_b-barrel"/>
    <property type="match status" value="1"/>
</dbReference>
<accession>A0A2S0PCN2</accession>
<feature type="signal peptide" evidence="17">
    <location>
        <begin position="1"/>
        <end position="32"/>
    </location>
</feature>
<dbReference type="OrthoDB" id="9760620at2"/>
<evidence type="ECO:0000256" key="4">
    <source>
        <dbReference type="ARBA" id="ARBA00022452"/>
    </source>
</evidence>
<organism evidence="20 21">
    <name type="scientific">Microvirgula aerodenitrificans</name>
    <dbReference type="NCBI Taxonomy" id="57480"/>
    <lineage>
        <taxon>Bacteria</taxon>
        <taxon>Pseudomonadati</taxon>
        <taxon>Pseudomonadota</taxon>
        <taxon>Betaproteobacteria</taxon>
        <taxon>Neisseriales</taxon>
        <taxon>Aquaspirillaceae</taxon>
        <taxon>Microvirgula</taxon>
    </lineage>
</organism>
<evidence type="ECO:0000313" key="20">
    <source>
        <dbReference type="EMBL" id="AVY95105.1"/>
    </source>
</evidence>
<evidence type="ECO:0000256" key="16">
    <source>
        <dbReference type="RuleBase" id="RU003357"/>
    </source>
</evidence>
<dbReference type="GO" id="GO:0038023">
    <property type="term" value="F:signaling receptor activity"/>
    <property type="evidence" value="ECO:0007669"/>
    <property type="project" value="InterPro"/>
</dbReference>
<comment type="subcellular location">
    <subcellularLocation>
        <location evidence="1 14">Cell outer membrane</location>
        <topology evidence="1 14">Multi-pass membrane protein</topology>
    </subcellularLocation>
</comment>
<evidence type="ECO:0000256" key="10">
    <source>
        <dbReference type="ARBA" id="ARBA00023077"/>
    </source>
</evidence>
<gene>
    <name evidence="20" type="ORF">DAI18_14430</name>
</gene>
<dbReference type="KEGG" id="maer:DAI18_14430"/>
<dbReference type="GO" id="GO:0009279">
    <property type="term" value="C:cell outer membrane"/>
    <property type="evidence" value="ECO:0007669"/>
    <property type="project" value="UniProtKB-SubCell"/>
</dbReference>
<evidence type="ECO:0000256" key="13">
    <source>
        <dbReference type="ARBA" id="ARBA00023237"/>
    </source>
</evidence>
<dbReference type="InterPro" id="IPR012910">
    <property type="entry name" value="Plug_dom"/>
</dbReference>
<dbReference type="STRING" id="1122240.GCA_000620105_01404"/>
<evidence type="ECO:0000256" key="11">
    <source>
        <dbReference type="ARBA" id="ARBA00023136"/>
    </source>
</evidence>
<dbReference type="SUPFAM" id="SSF56935">
    <property type="entry name" value="Porins"/>
    <property type="match status" value="1"/>
</dbReference>
<dbReference type="GO" id="GO:0015344">
    <property type="term" value="F:siderophore uptake transmembrane transporter activity"/>
    <property type="evidence" value="ECO:0007669"/>
    <property type="project" value="TreeGrafter"/>
</dbReference>
<evidence type="ECO:0000256" key="17">
    <source>
        <dbReference type="SAM" id="SignalP"/>
    </source>
</evidence>
<dbReference type="PROSITE" id="PS01156">
    <property type="entry name" value="TONB_DEPENDENT_REC_2"/>
    <property type="match status" value="1"/>
</dbReference>
<keyword evidence="8" id="KW-0408">Iron</keyword>
<dbReference type="AlphaFoldDB" id="A0A2S0PCN2"/>